<dbReference type="Proteomes" id="UP000673691">
    <property type="component" value="Unassembled WGS sequence"/>
</dbReference>
<evidence type="ECO:0000313" key="1">
    <source>
        <dbReference type="EMBL" id="KAG5459692.1"/>
    </source>
</evidence>
<proteinExistence type="predicted"/>
<evidence type="ECO:0000313" key="2">
    <source>
        <dbReference type="Proteomes" id="UP000673691"/>
    </source>
</evidence>
<dbReference type="AlphaFoldDB" id="A0A8H7ZV31"/>
<name>A0A8H7ZV31_9FUNG</name>
<reference evidence="1 2" key="1">
    <citation type="journal article" name="Sci. Rep.">
        <title>Genome-scale phylogenetic analyses confirm Olpidium as the closest living zoosporic fungus to the non-flagellated, terrestrial fungi.</title>
        <authorList>
            <person name="Chang Y."/>
            <person name="Rochon D."/>
            <person name="Sekimoto S."/>
            <person name="Wang Y."/>
            <person name="Chovatia M."/>
            <person name="Sandor L."/>
            <person name="Salamov A."/>
            <person name="Grigoriev I.V."/>
            <person name="Stajich J.E."/>
            <person name="Spatafora J.W."/>
        </authorList>
    </citation>
    <scope>NUCLEOTIDE SEQUENCE [LARGE SCALE GENOMIC DNA]</scope>
    <source>
        <strain evidence="1">S191</strain>
    </source>
</reference>
<dbReference type="EMBL" id="JAEFCI010006429">
    <property type="protein sequence ID" value="KAG5459692.1"/>
    <property type="molecule type" value="Genomic_DNA"/>
</dbReference>
<comment type="caution">
    <text evidence="1">The sequence shown here is derived from an EMBL/GenBank/DDBJ whole genome shotgun (WGS) entry which is preliminary data.</text>
</comment>
<dbReference type="OrthoDB" id="26387at2759"/>
<gene>
    <name evidence="1" type="ORF">BJ554DRAFT_8357</name>
</gene>
<protein>
    <submittedName>
        <fullName evidence="1">Uncharacterized protein</fullName>
    </submittedName>
</protein>
<accession>A0A8H7ZV31</accession>
<keyword evidence="2" id="KW-1185">Reference proteome</keyword>
<organism evidence="1 2">
    <name type="scientific">Olpidium bornovanus</name>
    <dbReference type="NCBI Taxonomy" id="278681"/>
    <lineage>
        <taxon>Eukaryota</taxon>
        <taxon>Fungi</taxon>
        <taxon>Fungi incertae sedis</taxon>
        <taxon>Olpidiomycota</taxon>
        <taxon>Olpidiomycotina</taxon>
        <taxon>Olpidiomycetes</taxon>
        <taxon>Olpidiales</taxon>
        <taxon>Olpidiaceae</taxon>
        <taxon>Olpidium</taxon>
    </lineage>
</organism>
<sequence>MFCATVSLLRISRNSCKQMRKRSWAVFHRQKVRYFLEARQQRDVHSRALPGRARRVAQVSRRARALPLLRFCLVRFFVEAGRTETYLFGLLCRRGKPQFLVRERYEGLRKLYIKHEIATTIARWMERTIDAGGWQTL</sequence>